<proteinExistence type="predicted"/>
<dbReference type="Proteomes" id="UP001317822">
    <property type="component" value="Chromosome"/>
</dbReference>
<dbReference type="RefSeq" id="WP_281781863.1">
    <property type="nucleotide sequence ID" value="NZ_AP027041.1"/>
</dbReference>
<organism evidence="3 4">
    <name type="scientific">Lysobacter auxotrophicus</name>
    <dbReference type="NCBI Taxonomy" id="2992573"/>
    <lineage>
        <taxon>Bacteria</taxon>
        <taxon>Pseudomonadati</taxon>
        <taxon>Pseudomonadota</taxon>
        <taxon>Gammaproteobacteria</taxon>
        <taxon>Lysobacterales</taxon>
        <taxon>Lysobacteraceae</taxon>
        <taxon>Lysobacter</taxon>
    </lineage>
</organism>
<dbReference type="Gene3D" id="3.40.50.2300">
    <property type="match status" value="1"/>
</dbReference>
<accession>A0ABM8DD13</accession>
<feature type="domain" description="Response regulatory" evidence="2">
    <location>
        <begin position="4"/>
        <end position="114"/>
    </location>
</feature>
<dbReference type="InterPro" id="IPR011006">
    <property type="entry name" value="CheY-like_superfamily"/>
</dbReference>
<sequence length="119" mass="12886">MHQRVLIVEDEFLIASMLEAHLVRLGYLVPPIAATVEDALATLDAHEINVAVIDINLAGTASFPVADALKARGIPFLFTTGYGQSGVPEAYRGYPIVQKPYRIAKLEPILRGLLAETST</sequence>
<evidence type="ECO:0000313" key="4">
    <source>
        <dbReference type="Proteomes" id="UP001317822"/>
    </source>
</evidence>
<evidence type="ECO:0000256" key="1">
    <source>
        <dbReference type="PROSITE-ProRule" id="PRU00169"/>
    </source>
</evidence>
<dbReference type="Pfam" id="PF00072">
    <property type="entry name" value="Response_reg"/>
    <property type="match status" value="1"/>
</dbReference>
<gene>
    <name evidence="3" type="ORF">LA521A_16810</name>
</gene>
<keyword evidence="4" id="KW-1185">Reference proteome</keyword>
<dbReference type="EMBL" id="AP027041">
    <property type="protein sequence ID" value="BDU16480.1"/>
    <property type="molecule type" value="Genomic_DNA"/>
</dbReference>
<dbReference type="PROSITE" id="PS50110">
    <property type="entry name" value="RESPONSE_REGULATORY"/>
    <property type="match status" value="1"/>
</dbReference>
<evidence type="ECO:0000259" key="2">
    <source>
        <dbReference type="PROSITE" id="PS50110"/>
    </source>
</evidence>
<name>A0ABM8DD13_9GAMM</name>
<evidence type="ECO:0000313" key="3">
    <source>
        <dbReference type="EMBL" id="BDU16480.1"/>
    </source>
</evidence>
<keyword evidence="1" id="KW-0597">Phosphoprotein</keyword>
<dbReference type="SUPFAM" id="SSF52172">
    <property type="entry name" value="CheY-like"/>
    <property type="match status" value="1"/>
</dbReference>
<feature type="modified residue" description="4-aspartylphosphate" evidence="1">
    <location>
        <position position="54"/>
    </location>
</feature>
<dbReference type="InterPro" id="IPR001789">
    <property type="entry name" value="Sig_transdc_resp-reg_receiver"/>
</dbReference>
<dbReference type="SMART" id="SM00448">
    <property type="entry name" value="REC"/>
    <property type="match status" value="1"/>
</dbReference>
<reference evidence="3 4" key="1">
    <citation type="journal article" date="2023" name="Int. J. Syst. Evol. Microbiol.">
        <title>Physiological and genomic analyses of cobalamin (vitamin B12)-auxotrophy of Lysobacter auxotrophicus sp. nov., a methionine-auxotrophic chitinolytic bacterium isolated from chitin-treated soil.</title>
        <authorList>
            <person name="Saito A."/>
            <person name="Dohra H."/>
            <person name="Hamada M."/>
            <person name="Moriuchi R."/>
            <person name="Kotsuchibashi Y."/>
            <person name="Mori K."/>
        </authorList>
    </citation>
    <scope>NUCLEOTIDE SEQUENCE [LARGE SCALE GENOMIC DNA]</scope>
    <source>
        <strain evidence="3 4">5-21a</strain>
    </source>
</reference>
<protein>
    <submittedName>
        <fullName evidence="3">Response regulator</fullName>
    </submittedName>
</protein>